<comment type="catalytic activity">
    <reaction evidence="9">
        <text>ATP + H2O + 4 H(+)(in) = ADP + phosphate + 5 H(+)(out)</text>
        <dbReference type="Rhea" id="RHEA:57720"/>
        <dbReference type="ChEBI" id="CHEBI:15377"/>
        <dbReference type="ChEBI" id="CHEBI:15378"/>
        <dbReference type="ChEBI" id="CHEBI:30616"/>
        <dbReference type="ChEBI" id="CHEBI:43474"/>
        <dbReference type="ChEBI" id="CHEBI:456216"/>
        <dbReference type="EC" id="7.1.2.2"/>
    </reaction>
</comment>
<accession>A0A8E0RN60</accession>
<dbReference type="InterPro" id="IPR022878">
    <property type="entry name" value="V-ATPase_asu"/>
</dbReference>
<dbReference type="Pfam" id="PF16886">
    <property type="entry name" value="ATP-synt_ab_Xtn"/>
    <property type="match status" value="1"/>
</dbReference>
<dbReference type="Gene3D" id="2.40.30.20">
    <property type="match status" value="1"/>
</dbReference>
<sequence>MEESLRNLRLEKEDRESQYGYVYAVSGPVVTASSMAGSAMYELVRVGHGELVGEIIRLEGDLATVQVYEDTCILFHGNTCHELTDVITHDKPVAPTFRNCSRIQRPLKGICDLTQSIYIPKGVNVPSLDCTVEWEFTPTASLKPGMHITGGDIYGVVNENNLVKHRIMLSPKAQGTIRWIAPAGSYTIKVSGVPCDLTVEFHLSNYFVVFFGPPYLLLFLFMPFKVQKTVRIGTVHPNRRITKQTNQARRF</sequence>
<protein>
    <recommendedName>
        <fullName evidence="2">H(+)-transporting two-sector ATPase</fullName>
        <ecNumber evidence="2">7.1.2.2</ecNumber>
    </recommendedName>
</protein>
<evidence type="ECO:0000256" key="3">
    <source>
        <dbReference type="ARBA" id="ARBA00022448"/>
    </source>
</evidence>
<keyword evidence="6" id="KW-0067">ATP-binding</keyword>
<dbReference type="InterPro" id="IPR027417">
    <property type="entry name" value="P-loop_NTPase"/>
</dbReference>
<keyword evidence="14" id="KW-1185">Reference proteome</keyword>
<dbReference type="EC" id="7.1.2.2" evidence="2"/>
<organism evidence="13 14">
    <name type="scientific">Fasciolopsis buskii</name>
    <dbReference type="NCBI Taxonomy" id="27845"/>
    <lineage>
        <taxon>Eukaryota</taxon>
        <taxon>Metazoa</taxon>
        <taxon>Spiralia</taxon>
        <taxon>Lophotrochozoa</taxon>
        <taxon>Platyhelminthes</taxon>
        <taxon>Trematoda</taxon>
        <taxon>Digenea</taxon>
        <taxon>Plagiorchiida</taxon>
        <taxon>Echinostomata</taxon>
        <taxon>Echinostomatoidea</taxon>
        <taxon>Fasciolidae</taxon>
        <taxon>Fasciolopsis</taxon>
    </lineage>
</organism>
<dbReference type="SUPFAM" id="SSF50615">
    <property type="entry name" value="N-terminal domain of alpha and beta subunits of F1 ATP synthase"/>
    <property type="match status" value="1"/>
</dbReference>
<dbReference type="InterPro" id="IPR031686">
    <property type="entry name" value="ATP-synth_a_Xtn"/>
</dbReference>
<evidence type="ECO:0000256" key="1">
    <source>
        <dbReference type="ARBA" id="ARBA00008936"/>
    </source>
</evidence>
<reference evidence="13" key="1">
    <citation type="submission" date="2019-05" db="EMBL/GenBank/DDBJ databases">
        <title>Annotation for the trematode Fasciolopsis buski.</title>
        <authorList>
            <person name="Choi Y.-J."/>
        </authorList>
    </citation>
    <scope>NUCLEOTIDE SEQUENCE</scope>
    <source>
        <strain evidence="13">HT</strain>
        <tissue evidence="13">Whole worm</tissue>
    </source>
</reference>
<evidence type="ECO:0000256" key="2">
    <source>
        <dbReference type="ARBA" id="ARBA00012473"/>
    </source>
</evidence>
<dbReference type="FunFam" id="2.40.50.100:FF:000008">
    <property type="entry name" value="V-type proton ATPase catalytic subunit A"/>
    <property type="match status" value="1"/>
</dbReference>
<feature type="transmembrane region" description="Helical" evidence="10">
    <location>
        <begin position="203"/>
        <end position="222"/>
    </location>
</feature>
<evidence type="ECO:0000313" key="13">
    <source>
        <dbReference type="EMBL" id="KAA0186279.1"/>
    </source>
</evidence>
<evidence type="ECO:0000256" key="8">
    <source>
        <dbReference type="ARBA" id="ARBA00023065"/>
    </source>
</evidence>
<evidence type="ECO:0000256" key="6">
    <source>
        <dbReference type="ARBA" id="ARBA00022840"/>
    </source>
</evidence>
<evidence type="ECO:0000313" key="14">
    <source>
        <dbReference type="Proteomes" id="UP000728185"/>
    </source>
</evidence>
<keyword evidence="10" id="KW-0472">Membrane</keyword>
<comment type="similarity">
    <text evidence="1">Belongs to the ATPase alpha/beta chains family.</text>
</comment>
<dbReference type="Pfam" id="PF02874">
    <property type="entry name" value="ATP-synt_ab_N"/>
    <property type="match status" value="1"/>
</dbReference>
<evidence type="ECO:0000256" key="7">
    <source>
        <dbReference type="ARBA" id="ARBA00022967"/>
    </source>
</evidence>
<keyword evidence="7" id="KW-1278">Translocase</keyword>
<evidence type="ECO:0000259" key="12">
    <source>
        <dbReference type="Pfam" id="PF16886"/>
    </source>
</evidence>
<evidence type="ECO:0000256" key="10">
    <source>
        <dbReference type="SAM" id="Phobius"/>
    </source>
</evidence>
<evidence type="ECO:0000256" key="4">
    <source>
        <dbReference type="ARBA" id="ARBA00022741"/>
    </source>
</evidence>
<dbReference type="Gene3D" id="3.40.50.300">
    <property type="entry name" value="P-loop containing nucleotide triphosphate hydrolases"/>
    <property type="match status" value="1"/>
</dbReference>
<dbReference type="CDD" id="cd18119">
    <property type="entry name" value="ATP-synt_V_A-type_alpha_N"/>
    <property type="match status" value="1"/>
</dbReference>
<comment type="caution">
    <text evidence="13">The sequence shown here is derived from an EMBL/GenBank/DDBJ whole genome shotgun (WGS) entry which is preliminary data.</text>
</comment>
<dbReference type="InterPro" id="IPR004100">
    <property type="entry name" value="ATPase_F1/V1/A1_a/bsu_N"/>
</dbReference>
<name>A0A8E0RN60_9TREM</name>
<keyword evidence="10" id="KW-1133">Transmembrane helix</keyword>
<dbReference type="GO" id="GO:0046034">
    <property type="term" value="P:ATP metabolic process"/>
    <property type="evidence" value="ECO:0007669"/>
    <property type="project" value="InterPro"/>
</dbReference>
<evidence type="ECO:0000256" key="5">
    <source>
        <dbReference type="ARBA" id="ARBA00022781"/>
    </source>
</evidence>
<dbReference type="FunFam" id="2.40.30.20:FF:000002">
    <property type="entry name" value="V-type proton ATPase catalytic subunit A"/>
    <property type="match status" value="1"/>
</dbReference>
<dbReference type="Proteomes" id="UP000728185">
    <property type="component" value="Unassembled WGS sequence"/>
</dbReference>
<evidence type="ECO:0000259" key="11">
    <source>
        <dbReference type="Pfam" id="PF02874"/>
    </source>
</evidence>
<feature type="domain" description="ATPase F1/V1/A1 complex alpha/beta subunit N-terminal" evidence="11">
    <location>
        <begin position="22"/>
        <end position="71"/>
    </location>
</feature>
<dbReference type="Gene3D" id="2.40.50.100">
    <property type="match status" value="1"/>
</dbReference>
<dbReference type="OrthoDB" id="1676488at2759"/>
<dbReference type="GO" id="GO:0005524">
    <property type="term" value="F:ATP binding"/>
    <property type="evidence" value="ECO:0007669"/>
    <property type="project" value="UniProtKB-KW"/>
</dbReference>
<dbReference type="PANTHER" id="PTHR43607">
    <property type="entry name" value="V-TYPE PROTON ATPASE CATALYTIC SUBUNIT A"/>
    <property type="match status" value="1"/>
</dbReference>
<gene>
    <name evidence="13" type="ORF">FBUS_04434</name>
</gene>
<dbReference type="EMBL" id="LUCM01009854">
    <property type="protein sequence ID" value="KAA0186279.1"/>
    <property type="molecule type" value="Genomic_DNA"/>
</dbReference>
<evidence type="ECO:0000256" key="9">
    <source>
        <dbReference type="ARBA" id="ARBA00048383"/>
    </source>
</evidence>
<keyword evidence="5" id="KW-0375">Hydrogen ion transport</keyword>
<keyword evidence="8" id="KW-0406">Ion transport</keyword>
<dbReference type="InterPro" id="IPR023366">
    <property type="entry name" value="ATP_synth_asu-like_sf"/>
</dbReference>
<dbReference type="AlphaFoldDB" id="A0A8E0RN60"/>
<keyword evidence="10" id="KW-0812">Transmembrane</keyword>
<feature type="domain" description="ATPsynthase alpha/beta subunit barrel-sandwich" evidence="12">
    <location>
        <begin position="125"/>
        <end position="189"/>
    </location>
</feature>
<proteinExistence type="inferred from homology"/>
<dbReference type="InterPro" id="IPR036121">
    <property type="entry name" value="ATPase_F1/V1/A1_a/bsu_N_sf"/>
</dbReference>
<dbReference type="GO" id="GO:0005765">
    <property type="term" value="C:lysosomal membrane"/>
    <property type="evidence" value="ECO:0007669"/>
    <property type="project" value="TreeGrafter"/>
</dbReference>
<keyword evidence="3" id="KW-0813">Transport</keyword>
<keyword evidence="4" id="KW-0547">Nucleotide-binding</keyword>
<dbReference type="PANTHER" id="PTHR43607:SF1">
    <property type="entry name" value="H(+)-TRANSPORTING TWO-SECTOR ATPASE"/>
    <property type="match status" value="1"/>
</dbReference>
<dbReference type="GO" id="GO:0046961">
    <property type="term" value="F:proton-transporting ATPase activity, rotational mechanism"/>
    <property type="evidence" value="ECO:0007669"/>
    <property type="project" value="InterPro"/>
</dbReference>